<dbReference type="EMBL" id="CP036434">
    <property type="protein sequence ID" value="QDV07715.1"/>
    <property type="molecule type" value="Genomic_DNA"/>
</dbReference>
<dbReference type="PANTHER" id="PTHR43767:SF1">
    <property type="entry name" value="NONRIBOSOMAL PEPTIDE SYNTHASE PES1 (EUROFUNG)-RELATED"/>
    <property type="match status" value="1"/>
</dbReference>
<name>A0A518EUD3_9BACT</name>
<keyword evidence="2" id="KW-0436">Ligase</keyword>
<evidence type="ECO:0000259" key="1">
    <source>
        <dbReference type="Pfam" id="PF00501"/>
    </source>
</evidence>
<sequence length="565" mass="60757">MTLQDPNVQIGPRLPGVPEITNIASFLPAGAAARPDAAAVVVPGKRPGEWQSTSYAELEALSNRIANGLASEGVVKGMHACVFVKPGPELIAITYALFKLGAVPVLADPGMGRERLLAAVERVAPEIFIGIPLAHAVRSVFSAAFQSVQLFVTVGMRLGWSGITLKKMIAREPGTFEIEPTASTDAAAILFTSGSTGPPKGVLYTHGMFHAQVLALKALYDFEPGEVDLACFPLFALFDIAFGMTSVFPDMDATKPAKCDPAKIARAIEESGATTSFGSPAIWRRVLPYCHDQGYKLPGLKRLLMAGAPVPPDLIQRAHAVLSMDADVFTPYGATEALPVASIAGREVAPGLLDAMKNGAGTCVGEAAPGIEIRLIKISDAPIATWSDDLVVALGEMGEVCVRGPVVTEIYAGEEEHTRAAKIHAADGSVWHRMGDIGRFDAQGRLWFLGRKSHRLQTETGNRMPVPVENIFNLHPRVYRTALVGIGPKGSETPLLVVEAIPGEYPKGETMTQGFIMQLRDIGRRVPRSADIEHFLFHEAFPVDPRHNAKIHREELKAWAERQVL</sequence>
<dbReference type="AlphaFoldDB" id="A0A518EUD3"/>
<dbReference type="PANTHER" id="PTHR43767">
    <property type="entry name" value="LONG-CHAIN-FATTY-ACID--COA LIGASE"/>
    <property type="match status" value="1"/>
</dbReference>
<feature type="domain" description="AMP-dependent synthetase/ligase" evidence="1">
    <location>
        <begin position="31"/>
        <end position="411"/>
    </location>
</feature>
<dbReference type="SUPFAM" id="SSF56801">
    <property type="entry name" value="Acetyl-CoA synthetase-like"/>
    <property type="match status" value="1"/>
</dbReference>
<keyword evidence="3" id="KW-1185">Reference proteome</keyword>
<dbReference type="Pfam" id="PF00501">
    <property type="entry name" value="AMP-binding"/>
    <property type="match status" value="1"/>
</dbReference>
<reference evidence="2 3" key="1">
    <citation type="submission" date="2019-02" db="EMBL/GenBank/DDBJ databases">
        <title>Deep-cultivation of Planctomycetes and their phenomic and genomic characterization uncovers novel biology.</title>
        <authorList>
            <person name="Wiegand S."/>
            <person name="Jogler M."/>
            <person name="Boedeker C."/>
            <person name="Pinto D."/>
            <person name="Vollmers J."/>
            <person name="Rivas-Marin E."/>
            <person name="Kohn T."/>
            <person name="Peeters S.H."/>
            <person name="Heuer A."/>
            <person name="Rast P."/>
            <person name="Oberbeckmann S."/>
            <person name="Bunk B."/>
            <person name="Jeske O."/>
            <person name="Meyerdierks A."/>
            <person name="Storesund J.E."/>
            <person name="Kallscheuer N."/>
            <person name="Luecker S."/>
            <person name="Lage O.M."/>
            <person name="Pohl T."/>
            <person name="Merkel B.J."/>
            <person name="Hornburger P."/>
            <person name="Mueller R.-W."/>
            <person name="Bruemmer F."/>
            <person name="Labrenz M."/>
            <person name="Spormann A.M."/>
            <person name="Op den Camp H."/>
            <person name="Overmann J."/>
            <person name="Amann R."/>
            <person name="Jetten M.S.M."/>
            <person name="Mascher T."/>
            <person name="Medema M.H."/>
            <person name="Devos D.P."/>
            <person name="Kaster A.-K."/>
            <person name="Ovreas L."/>
            <person name="Rohde M."/>
            <person name="Galperin M.Y."/>
            <person name="Jogler C."/>
        </authorList>
    </citation>
    <scope>NUCLEOTIDE SEQUENCE [LARGE SCALE GENOMIC DNA]</scope>
    <source>
        <strain evidence="2 3">Poly30</strain>
    </source>
</reference>
<protein>
    <submittedName>
        <fullName evidence="2">Long-chain-fatty-acid--CoA ligase</fullName>
        <ecNumber evidence="2">6.2.1.3</ecNumber>
    </submittedName>
</protein>
<dbReference type="InterPro" id="IPR042099">
    <property type="entry name" value="ANL_N_sf"/>
</dbReference>
<dbReference type="GO" id="GO:0004467">
    <property type="term" value="F:long-chain fatty acid-CoA ligase activity"/>
    <property type="evidence" value="ECO:0007669"/>
    <property type="project" value="UniProtKB-EC"/>
</dbReference>
<accession>A0A518EUD3</accession>
<dbReference type="NCBIfam" id="NF006754">
    <property type="entry name" value="PRK09274.1"/>
    <property type="match status" value="1"/>
</dbReference>
<dbReference type="EC" id="6.2.1.3" evidence="2"/>
<dbReference type="Gene3D" id="3.40.50.12780">
    <property type="entry name" value="N-terminal domain of ligase-like"/>
    <property type="match status" value="1"/>
</dbReference>
<evidence type="ECO:0000313" key="3">
    <source>
        <dbReference type="Proteomes" id="UP000320390"/>
    </source>
</evidence>
<proteinExistence type="predicted"/>
<dbReference type="InterPro" id="IPR050237">
    <property type="entry name" value="ATP-dep_AMP-bd_enzyme"/>
</dbReference>
<dbReference type="RefSeq" id="WP_145199091.1">
    <property type="nucleotide sequence ID" value="NZ_CP036434.1"/>
</dbReference>
<evidence type="ECO:0000313" key="2">
    <source>
        <dbReference type="EMBL" id="QDV07715.1"/>
    </source>
</evidence>
<dbReference type="OrthoDB" id="9799237at2"/>
<dbReference type="InterPro" id="IPR020845">
    <property type="entry name" value="AMP-binding_CS"/>
</dbReference>
<dbReference type="Proteomes" id="UP000320390">
    <property type="component" value="Chromosome"/>
</dbReference>
<organism evidence="2 3">
    <name type="scientific">Saltatorellus ferox</name>
    <dbReference type="NCBI Taxonomy" id="2528018"/>
    <lineage>
        <taxon>Bacteria</taxon>
        <taxon>Pseudomonadati</taxon>
        <taxon>Planctomycetota</taxon>
        <taxon>Planctomycetia</taxon>
        <taxon>Planctomycetia incertae sedis</taxon>
        <taxon>Saltatorellus</taxon>
    </lineage>
</organism>
<gene>
    <name evidence="2" type="ORF">Poly30_32450</name>
</gene>
<dbReference type="PROSITE" id="PS00455">
    <property type="entry name" value="AMP_BINDING"/>
    <property type="match status" value="1"/>
</dbReference>
<dbReference type="InterPro" id="IPR000873">
    <property type="entry name" value="AMP-dep_synth/lig_dom"/>
</dbReference>